<dbReference type="PANTHER" id="PTHR32305">
    <property type="match status" value="1"/>
</dbReference>
<feature type="domain" description="Teneurin-like YD-shell" evidence="5">
    <location>
        <begin position="810"/>
        <end position="1383"/>
    </location>
</feature>
<dbReference type="InterPro" id="IPR045351">
    <property type="entry name" value="DUF6531"/>
</dbReference>
<dbReference type="Proteomes" id="UP001221150">
    <property type="component" value="Unassembled WGS sequence"/>
</dbReference>
<dbReference type="EMBL" id="JARJBB010000007">
    <property type="protein sequence ID" value="MDF3300084.1"/>
    <property type="molecule type" value="Genomic_DNA"/>
</dbReference>
<feature type="compositionally biased region" description="Gly residues" evidence="2">
    <location>
        <begin position="201"/>
        <end position="211"/>
    </location>
</feature>
<feature type="domain" description="Outer membrane channel protein CpnT-like N-terminal" evidence="6">
    <location>
        <begin position="10"/>
        <end position="142"/>
    </location>
</feature>
<dbReference type="InterPro" id="IPR044927">
    <property type="entry name" value="Endonuclea_NS_2"/>
</dbReference>
<name>A0ABT6A622_9ACTN</name>
<evidence type="ECO:0000259" key="5">
    <source>
        <dbReference type="Pfam" id="PF25023"/>
    </source>
</evidence>
<evidence type="ECO:0000259" key="3">
    <source>
        <dbReference type="Pfam" id="PF13930"/>
    </source>
</evidence>
<organism evidence="7 8">
    <name type="scientific">Streptomyces tropicalis</name>
    <dbReference type="NCBI Taxonomy" id="3034234"/>
    <lineage>
        <taxon>Bacteria</taxon>
        <taxon>Bacillati</taxon>
        <taxon>Actinomycetota</taxon>
        <taxon>Actinomycetes</taxon>
        <taxon>Kitasatosporales</taxon>
        <taxon>Streptomycetaceae</taxon>
        <taxon>Streptomyces</taxon>
    </lineage>
</organism>
<evidence type="ECO:0000256" key="1">
    <source>
        <dbReference type="ARBA" id="ARBA00022737"/>
    </source>
</evidence>
<dbReference type="Pfam" id="PF20148">
    <property type="entry name" value="DUF6531"/>
    <property type="match status" value="1"/>
</dbReference>
<dbReference type="InterPro" id="IPR057746">
    <property type="entry name" value="CpnT-like_N"/>
</dbReference>
<dbReference type="RefSeq" id="WP_276109639.1">
    <property type="nucleotide sequence ID" value="NZ_JARJBB010000007.1"/>
</dbReference>
<dbReference type="Pfam" id="PF13930">
    <property type="entry name" value="Endonuclea_NS_2"/>
    <property type="match status" value="1"/>
</dbReference>
<dbReference type="InterPro" id="IPR050708">
    <property type="entry name" value="T6SS_VgrG/RHS"/>
</dbReference>
<dbReference type="Pfam" id="PF25547">
    <property type="entry name" value="WXG100_2"/>
    <property type="match status" value="1"/>
</dbReference>
<feature type="domain" description="DUF6531" evidence="4">
    <location>
        <begin position="380"/>
        <end position="454"/>
    </location>
</feature>
<comment type="caution">
    <text evidence="7">The sequence shown here is derived from an EMBL/GenBank/DDBJ whole genome shotgun (WGS) entry which is preliminary data.</text>
</comment>
<evidence type="ECO:0000256" key="2">
    <source>
        <dbReference type="SAM" id="MobiDB-lite"/>
    </source>
</evidence>
<dbReference type="InterPro" id="IPR006530">
    <property type="entry name" value="YD"/>
</dbReference>
<gene>
    <name evidence="7" type="ORF">P3H78_15880</name>
</gene>
<dbReference type="NCBIfam" id="TIGR01643">
    <property type="entry name" value="YD_repeat_2x"/>
    <property type="match status" value="12"/>
</dbReference>
<evidence type="ECO:0000313" key="7">
    <source>
        <dbReference type="EMBL" id="MDF3300084.1"/>
    </source>
</evidence>
<keyword evidence="8" id="KW-1185">Reference proteome</keyword>
<evidence type="ECO:0000259" key="6">
    <source>
        <dbReference type="Pfam" id="PF25547"/>
    </source>
</evidence>
<evidence type="ECO:0000313" key="8">
    <source>
        <dbReference type="Proteomes" id="UP001221150"/>
    </source>
</evidence>
<dbReference type="Pfam" id="PF05593">
    <property type="entry name" value="RHS_repeat"/>
    <property type="match status" value="3"/>
</dbReference>
<keyword evidence="1" id="KW-0677">Repeat</keyword>
<proteinExistence type="predicted"/>
<dbReference type="NCBIfam" id="TIGR03696">
    <property type="entry name" value="Rhs_assc_core"/>
    <property type="match status" value="1"/>
</dbReference>
<reference evidence="7 8" key="1">
    <citation type="submission" date="2023-03" db="EMBL/GenBank/DDBJ databases">
        <title>Draft genome sequence of Streptomyces sp. K1PA1 isolated from peat swamp forest in Thailand.</title>
        <authorList>
            <person name="Klaysubun C."/>
            <person name="Duangmal K."/>
        </authorList>
    </citation>
    <scope>NUCLEOTIDE SEQUENCE [LARGE SCALE GENOMIC DNA]</scope>
    <source>
        <strain evidence="7 8">K1PA1</strain>
    </source>
</reference>
<protein>
    <submittedName>
        <fullName evidence="7">RHS repeat-associated core domain-containing protein</fullName>
    </submittedName>
</protein>
<dbReference type="InterPro" id="IPR044929">
    <property type="entry name" value="DNA/RNA_non-sp_Endonuclease_sf"/>
</dbReference>
<dbReference type="Pfam" id="PF25023">
    <property type="entry name" value="TEN_YD-shell"/>
    <property type="match status" value="1"/>
</dbReference>
<evidence type="ECO:0000259" key="4">
    <source>
        <dbReference type="Pfam" id="PF20148"/>
    </source>
</evidence>
<accession>A0ABT6A622</accession>
<dbReference type="Gene3D" id="3.40.570.10">
    <property type="entry name" value="Extracellular Endonuclease, subunit A"/>
    <property type="match status" value="1"/>
</dbReference>
<dbReference type="InterPro" id="IPR031325">
    <property type="entry name" value="RHS_repeat"/>
</dbReference>
<dbReference type="Gene3D" id="2.180.10.10">
    <property type="entry name" value="RHS repeat-associated core"/>
    <property type="match status" value="3"/>
</dbReference>
<sequence>MGYTIPGWLDEVLDFIGIKFPNVDEDDYRDMAEAMRDFADKFEGHGADAHKAVSRILASSQGWAVDAMEKHWNQVKASHLEKLPELARLFADACDALAEIIFWMKTKAEAELAAMAASVGLSIGLAWVTGGLSAVLGAAEIAAMRQAVKRILDAAVDRIVDEVIAKVTEPVDAKLEAMVQDMVLDLVDGAFSMPPAHSSGGHAGKAGGHGGMHLASAGDAGGSSIGAGTITRIDHVELENGAGRVSKHGSEMHLAAGSPLRRARGAFGRSKGRDPFTRLFDSVLHGALKGSEKALKKIATHITDTVPERVRATSLLHKHTDIDISNKVKNVHLNRAETGADSRGPGGILASGLKRGDGLKINSSRLSKQAHALNSREWCGDPIDMASGQMMLAYTDADMPGVLPLTLRRTHLTGYEAGRFFGPSWASTLDERIEENHELGGLWWYREDGSILVYPRRPDLPGDRVQPAAGFPLPLTYITRDTSYVLTVADPYTGLLRHFEPAASQSIWWLTALEDRNHNTISIDRGEDGTPLAVTHTGGYHVDVTADTLGGQRRVTALHIPTDDRPVTMRVFAYDGTGTDLVEVRNAVDAPLHLTYDNSHRVTGWRDSNGTAFAYEYDVQGRVTATHGTDGILNSNLAYTGPDDHGVTRTTYTDALGHATVYRANRKGQVISVTDPLGATVSQEWDHHDHLLSRTDALGRTTHWEWNDSGDLVSTTSPDGTVSRTEYNDLHLPTHWTGPDGTRIRQEFDARGNRTAVHGPDGAITRFTQHPTGAPATLTDALGAQVHMEADHAGLLTAVEDSRGARTTCQRDSFGRPTLLTDALGATTRLVWDSESRLLERVAADGARESWTWDGENNCLSHTDQVGGRNEFTYGPFDLLHTRTTPDGAVYTFAHDTEMRLTTVTDPAGLTWSYHYDERGALVAETDFDDRTTTSSYDAAGQLTARHTPAGATFAFEYDAVGDLRAKEANGARTEYTYDRAGRLATATSATSQVSLEYDPAGRTLAETVDGRTTRYRYDAVGRRTTRTTPTGAITESFWDSAGNCTSLTVQDAHRLAFDYDLLGRETRRTWGEQASLTSDWDAIGRMTGQTLTLARNRPHEKEFTYRPDGHLTSVTDHATGRQLSYELDPLGRPLGVTTRRGTIETYRYDRAGNQATATWTAGSAPSAAAGSRLLEGTRIQSAGRLSYRYDSAGRLIERSRKRLSRKPDTWRYSWDEENRLTSCTTPDGNVWHYRYDALGRRTAKHRTADDGITPVEETLFSWDGTRLAEQHDTATGTTLTWDYDGYRPLAQYERKQLSPDETDARFFAIVTDLVGTPTDLVDEDTVAWHTRTTAWGTTAWNTDATAYTPLRFPGQYADPETSLHYNYFRHYDPETARYTSPDPLGLAPAPNPLTYVTNPQSEIDPLGLARCNEQEVTWGGRVHYGPLGPGNRATGIRATLEPDMMGGKTRPRVNVPGYQRGGAWNKGHLLGAQLGGSNRDPRNFVAMHAYANSPVMRQVENDVRAAVDAGETITYHVTPIYRTNHPSDVVPVGVTLEAHGNRGFQFTPLGSSTSTNAVTILNEPRPEER</sequence>
<dbReference type="InterPro" id="IPR056823">
    <property type="entry name" value="TEN-like_YD-shell"/>
</dbReference>
<feature type="domain" description="Type VII secretion system protein EssD-like" evidence="3">
    <location>
        <begin position="1424"/>
        <end position="1526"/>
    </location>
</feature>
<dbReference type="PANTHER" id="PTHR32305:SF15">
    <property type="entry name" value="PROTEIN RHSA-RELATED"/>
    <property type="match status" value="1"/>
</dbReference>
<dbReference type="InterPro" id="IPR022385">
    <property type="entry name" value="Rhs_assc_core"/>
</dbReference>
<feature type="region of interest" description="Disordered" evidence="2">
    <location>
        <begin position="197"/>
        <end position="217"/>
    </location>
</feature>